<feature type="transmembrane region" description="Helical" evidence="6">
    <location>
        <begin position="752"/>
        <end position="774"/>
    </location>
</feature>
<feature type="transmembrane region" description="Helical" evidence="6">
    <location>
        <begin position="961"/>
        <end position="980"/>
    </location>
</feature>
<feature type="transmembrane region" description="Helical" evidence="6">
    <location>
        <begin position="78"/>
        <end position="98"/>
    </location>
</feature>
<protein>
    <submittedName>
        <fullName evidence="9">Cytochrome c-type biogenesis protein CcsB</fullName>
    </submittedName>
</protein>
<keyword evidence="5 6" id="KW-0472">Membrane</keyword>
<gene>
    <name evidence="9" type="ORF">DFO77_11867</name>
</gene>
<feature type="domain" description="Cytochrome c assembly protein" evidence="7">
    <location>
        <begin position="780"/>
        <end position="984"/>
    </location>
</feature>
<evidence type="ECO:0000256" key="1">
    <source>
        <dbReference type="ARBA" id="ARBA00004141"/>
    </source>
</evidence>
<evidence type="ECO:0000256" key="3">
    <source>
        <dbReference type="ARBA" id="ARBA00022748"/>
    </source>
</evidence>
<dbReference type="InterPro" id="IPR017562">
    <property type="entry name" value="Cyt_c_biogenesis_CcsA"/>
</dbReference>
<feature type="transmembrane region" description="Helical" evidence="6">
    <location>
        <begin position="892"/>
        <end position="911"/>
    </location>
</feature>
<comment type="subcellular location">
    <subcellularLocation>
        <location evidence="1">Membrane</location>
        <topology evidence="1">Multi-pass membrane protein</topology>
    </subcellularLocation>
</comment>
<evidence type="ECO:0000256" key="2">
    <source>
        <dbReference type="ARBA" id="ARBA00022692"/>
    </source>
</evidence>
<dbReference type="PANTHER" id="PTHR30071">
    <property type="entry name" value="HEME EXPORTER PROTEIN C"/>
    <property type="match status" value="1"/>
</dbReference>
<feature type="transmembrane region" description="Helical" evidence="6">
    <location>
        <begin position="992"/>
        <end position="1014"/>
    </location>
</feature>
<name>A0A368UTI7_9BACT</name>
<feature type="domain" description="ResB-like" evidence="8">
    <location>
        <begin position="341"/>
        <end position="418"/>
    </location>
</feature>
<dbReference type="EMBL" id="QPIZ01000018">
    <property type="protein sequence ID" value="RCW31350.1"/>
    <property type="molecule type" value="Genomic_DNA"/>
</dbReference>
<reference evidence="9 10" key="1">
    <citation type="submission" date="2018-07" db="EMBL/GenBank/DDBJ databases">
        <title>Freshwater and sediment microbial communities from various areas in North America, analyzing microbe dynamics in response to fracking.</title>
        <authorList>
            <person name="Lamendella R."/>
        </authorList>
    </citation>
    <scope>NUCLEOTIDE SEQUENCE [LARGE SCALE GENOMIC DNA]</scope>
    <source>
        <strain evidence="9 10">160A</strain>
    </source>
</reference>
<dbReference type="Pfam" id="PF01578">
    <property type="entry name" value="Cytochrom_C_asm"/>
    <property type="match status" value="1"/>
</dbReference>
<keyword evidence="4 6" id="KW-1133">Transmembrane helix</keyword>
<evidence type="ECO:0000313" key="9">
    <source>
        <dbReference type="EMBL" id="RCW31350.1"/>
    </source>
</evidence>
<feature type="transmembrane region" description="Helical" evidence="6">
    <location>
        <begin position="426"/>
        <end position="449"/>
    </location>
</feature>
<dbReference type="NCBIfam" id="TIGR03144">
    <property type="entry name" value="cytochr_II_ccsB"/>
    <property type="match status" value="1"/>
</dbReference>
<proteinExistence type="predicted"/>
<keyword evidence="2 6" id="KW-0812">Transmembrane</keyword>
<dbReference type="AlphaFoldDB" id="A0A368UTI7"/>
<dbReference type="Pfam" id="PF05140">
    <property type="entry name" value="ResB"/>
    <property type="match status" value="1"/>
</dbReference>
<feature type="transmembrane region" description="Helical" evidence="6">
    <location>
        <begin position="786"/>
        <end position="802"/>
    </location>
</feature>
<feature type="transmembrane region" description="Helical" evidence="6">
    <location>
        <begin position="716"/>
        <end position="740"/>
    </location>
</feature>
<dbReference type="GO" id="GO:0005886">
    <property type="term" value="C:plasma membrane"/>
    <property type="evidence" value="ECO:0007669"/>
    <property type="project" value="TreeGrafter"/>
</dbReference>
<evidence type="ECO:0000259" key="8">
    <source>
        <dbReference type="Pfam" id="PF05140"/>
    </source>
</evidence>
<keyword evidence="10" id="KW-1185">Reference proteome</keyword>
<evidence type="ECO:0000256" key="4">
    <source>
        <dbReference type="ARBA" id="ARBA00022989"/>
    </source>
</evidence>
<comment type="caution">
    <text evidence="9">The sequence shown here is derived from an EMBL/GenBank/DDBJ whole genome shotgun (WGS) entry which is preliminary data.</text>
</comment>
<evidence type="ECO:0000256" key="5">
    <source>
        <dbReference type="ARBA" id="ARBA00023136"/>
    </source>
</evidence>
<organism evidence="9 10">
    <name type="scientific">Marinilabilia salmonicolor</name>
    <dbReference type="NCBI Taxonomy" id="989"/>
    <lineage>
        <taxon>Bacteria</taxon>
        <taxon>Pseudomonadati</taxon>
        <taxon>Bacteroidota</taxon>
        <taxon>Bacteroidia</taxon>
        <taxon>Marinilabiliales</taxon>
        <taxon>Marinilabiliaceae</taxon>
        <taxon>Marinilabilia</taxon>
    </lineage>
</organism>
<dbReference type="InterPro" id="IPR045062">
    <property type="entry name" value="Cyt_c_biogenesis_CcsA/CcmC"/>
</dbReference>
<feature type="transmembrane region" description="Helical" evidence="6">
    <location>
        <begin position="931"/>
        <end position="949"/>
    </location>
</feature>
<dbReference type="InterPro" id="IPR002541">
    <property type="entry name" value="Cyt_c_assembly"/>
</dbReference>
<feature type="transmembrane region" description="Helical" evidence="6">
    <location>
        <begin position="52"/>
        <end position="71"/>
    </location>
</feature>
<evidence type="ECO:0000313" key="10">
    <source>
        <dbReference type="Proteomes" id="UP000252733"/>
    </source>
</evidence>
<accession>A0A368UTI7</accession>
<feature type="transmembrane region" description="Helical" evidence="6">
    <location>
        <begin position="807"/>
        <end position="827"/>
    </location>
</feature>
<dbReference type="RefSeq" id="WP_114437471.1">
    <property type="nucleotide sequence ID" value="NZ_QPIZ01000018.1"/>
</dbReference>
<dbReference type="GO" id="GO:0017004">
    <property type="term" value="P:cytochrome complex assembly"/>
    <property type="evidence" value="ECO:0007669"/>
    <property type="project" value="UniProtKB-KW"/>
</dbReference>
<evidence type="ECO:0000259" key="7">
    <source>
        <dbReference type="Pfam" id="PF01578"/>
    </source>
</evidence>
<evidence type="ECO:0000256" key="6">
    <source>
        <dbReference type="SAM" id="Phobius"/>
    </source>
</evidence>
<dbReference type="InterPro" id="IPR007816">
    <property type="entry name" value="ResB-like_domain"/>
</dbReference>
<dbReference type="PANTHER" id="PTHR30071:SF1">
    <property type="entry name" value="CYTOCHROME B_B6 PROTEIN-RELATED"/>
    <property type="match status" value="1"/>
</dbReference>
<feature type="transmembrane region" description="Helical" evidence="6">
    <location>
        <begin position="847"/>
        <end position="871"/>
    </location>
</feature>
<keyword evidence="3" id="KW-0201">Cytochrome c-type biogenesis</keyword>
<dbReference type="GO" id="GO:0020037">
    <property type="term" value="F:heme binding"/>
    <property type="evidence" value="ECO:0007669"/>
    <property type="project" value="InterPro"/>
</dbReference>
<feature type="transmembrane region" description="Helical" evidence="6">
    <location>
        <begin position="470"/>
        <end position="486"/>
    </location>
</feature>
<feature type="transmembrane region" description="Helical" evidence="6">
    <location>
        <begin position="12"/>
        <end position="32"/>
    </location>
</feature>
<dbReference type="Proteomes" id="UP000252733">
    <property type="component" value="Unassembled WGS sequence"/>
</dbReference>
<sequence length="1022" mass="115021">MDRVVNFLTSRQLMGALFIFLAVVLAVATFLENDFGYNAARALVYNTWWFELIFLLLAINMFGNLFAFNLWRWSKFPVLFFHLSFFIIIVGAAITRYVGFEGSMPIREGEISDTYYSLEGYVTVEVADQGGTDVIHEQVFLSPRTPREFSESVEINNQTYKIESVSYVQNAAVRPVEKPGGQPLAGILFSSSVGRTEQFLAPGERINRQGVIFAFEPNDPAGVDFIIRRHGEAGIVLQSRKTLEKSSMTSGTQESVAPGTIVEMQPGILFSWDEVKFALSRFWPEAVFGPVSVPGQGGSGLSDVVSFRISGDEKSYDLHVTGEKGVFGEPNTLSLPDGKISVRYGSLPLQLPFAIRLNDFQLERYPGSESPSSYASEVTLIDQREDLKMDYRIFMNNILNYEGYRFYQSSYDRDEKGTILSVNRDFLGTVITYLGYILMSVSMFWSLFASKTRFRQLLQKTNTIYQKRKSLGILLLFIFSTTAFSQEMPPRPDEDIAGKLGQLWVQDKGGRIKPLNSLHQEIMVKLVKHNSFNGFNPDQMLLGMFTHPAEWQQVPLITVKHPHLKEMLGVSGKKAAFSDFFGSDRRYKIKEMVDAAYRNNPANRGKLEQELIKVDEQVNVFYMAQSGELHRMFPVNNERSNPWLIPSKAPEGLSAKDSLFVASAMPAFIVSLRENNNEKALSVLEDMSEFQSVHGGRLLPSETIRDAEILYNRLNIFMWLATFFFVLGIILVLYNILGLVYPPFSKRVVETASLWIIGAGFLYHSFGMVLRWYVSGHAPWSNGYESMIFIAWALLLAGLLFSRRSPLVLSVTALFAGVVLMVSHLSWMNPEITNLVPVLKSYWLTLHVAVIIGGYGFMTLGALLGFMNLLLTTLQTKENKSRISLAIDELTAINEMALIVGLYLMTIGSFLGGVWANESWGRYWGWDPKETWSLITILIYAFVVHMRLIPGLRGRMAFNTAALLSFGSVIMTYLGVNYYLTGMHSYAGGDPVPIPSAVYYAVVIIGVLIGSAFWKNRKMKVN</sequence>